<dbReference type="InterPro" id="IPR011990">
    <property type="entry name" value="TPR-like_helical_dom_sf"/>
</dbReference>
<dbReference type="Proteomes" id="UP000076154">
    <property type="component" value="Unassembled WGS sequence"/>
</dbReference>
<keyword evidence="4" id="KW-1185">Reference proteome</keyword>
<dbReference type="GO" id="GO:0051879">
    <property type="term" value="F:Hsp90 protein binding"/>
    <property type="evidence" value="ECO:0007669"/>
    <property type="project" value="TreeGrafter"/>
</dbReference>
<comment type="caution">
    <text evidence="3">The sequence shown here is derived from an EMBL/GenBank/DDBJ whole genome shotgun (WGS) entry which is preliminary data.</text>
</comment>
<evidence type="ECO:0000313" key="4">
    <source>
        <dbReference type="Proteomes" id="UP000076154"/>
    </source>
</evidence>
<proteinExistence type="predicted"/>
<protein>
    <submittedName>
        <fullName evidence="3">Uncharacterized protein</fullName>
    </submittedName>
</protein>
<dbReference type="OrthoDB" id="420195at2759"/>
<keyword evidence="1" id="KW-0677">Repeat</keyword>
<dbReference type="STRING" id="39966.A0A369K3Q1"/>
<keyword evidence="2" id="KW-0802">TPR repeat</keyword>
<dbReference type="InParanoid" id="A0A369K3Q1"/>
<sequence length="270" mass="30128">MEANSETKVQQLQANGNLCYASGRYTDAAKIYSYIIDSCSGRVTPDTIRIVRCNRAACYNELEKYQLAAEDCGRVLSNPCPAQSESITLKAHLRLARSFFGLGELELATDQLDKFRELNGMPGAAELSLRVRILEEQVAQDCVADELRAPMRLMHFVVRVGRVAPIIIEDQVPAVLCSTNPPRIPTNAFLAHLVQKHDHHIRHSREWTCWKCPAKAVSLVHTPCAYLHLQEPIVVDIVQAVCVQGGECEMQARALMASQMEKLNRSTKEA</sequence>
<evidence type="ECO:0000313" key="3">
    <source>
        <dbReference type="EMBL" id="RDB27265.1"/>
    </source>
</evidence>
<evidence type="ECO:0000256" key="2">
    <source>
        <dbReference type="ARBA" id="ARBA00022803"/>
    </source>
</evidence>
<dbReference type="PANTHER" id="PTHR22904">
    <property type="entry name" value="TPR REPEAT CONTAINING PROTEIN"/>
    <property type="match status" value="1"/>
</dbReference>
<dbReference type="PANTHER" id="PTHR22904:SF523">
    <property type="entry name" value="STRESS-INDUCED-PHOSPHOPROTEIN 1"/>
    <property type="match status" value="1"/>
</dbReference>
<accession>A0A369K3Q1</accession>
<dbReference type="EMBL" id="LUEZ02000017">
    <property type="protein sequence ID" value="RDB27265.1"/>
    <property type="molecule type" value="Genomic_DNA"/>
</dbReference>
<dbReference type="Gene3D" id="1.25.40.10">
    <property type="entry name" value="Tetratricopeptide repeat domain"/>
    <property type="match status" value="1"/>
</dbReference>
<evidence type="ECO:0000256" key="1">
    <source>
        <dbReference type="ARBA" id="ARBA00022737"/>
    </source>
</evidence>
<gene>
    <name evidence="3" type="ORF">Hypma_004350</name>
</gene>
<dbReference type="SUPFAM" id="SSF48452">
    <property type="entry name" value="TPR-like"/>
    <property type="match status" value="1"/>
</dbReference>
<dbReference type="AlphaFoldDB" id="A0A369K3Q1"/>
<name>A0A369K3Q1_HYPMA</name>
<reference evidence="3" key="1">
    <citation type="submission" date="2018-04" db="EMBL/GenBank/DDBJ databases">
        <title>Whole genome sequencing of Hypsizygus marmoreus.</title>
        <authorList>
            <person name="Choi I.-G."/>
            <person name="Min B."/>
            <person name="Kim J.-G."/>
            <person name="Kim S."/>
            <person name="Oh Y.-L."/>
            <person name="Kong W.-S."/>
            <person name="Park H."/>
            <person name="Jeong J."/>
            <person name="Song E.-S."/>
        </authorList>
    </citation>
    <scope>NUCLEOTIDE SEQUENCE [LARGE SCALE GENOMIC DNA]</scope>
    <source>
        <strain evidence="3">51987-8</strain>
    </source>
</reference>
<organism evidence="3 4">
    <name type="scientific">Hypsizygus marmoreus</name>
    <name type="common">White beech mushroom</name>
    <name type="synonym">Agaricus marmoreus</name>
    <dbReference type="NCBI Taxonomy" id="39966"/>
    <lineage>
        <taxon>Eukaryota</taxon>
        <taxon>Fungi</taxon>
        <taxon>Dikarya</taxon>
        <taxon>Basidiomycota</taxon>
        <taxon>Agaricomycotina</taxon>
        <taxon>Agaricomycetes</taxon>
        <taxon>Agaricomycetidae</taxon>
        <taxon>Agaricales</taxon>
        <taxon>Tricholomatineae</taxon>
        <taxon>Lyophyllaceae</taxon>
        <taxon>Hypsizygus</taxon>
    </lineage>
</organism>